<evidence type="ECO:0000256" key="2">
    <source>
        <dbReference type="ARBA" id="ARBA00005695"/>
    </source>
</evidence>
<evidence type="ECO:0000256" key="4">
    <source>
        <dbReference type="ARBA" id="ARBA00022729"/>
    </source>
</evidence>
<dbReference type="HOGENOM" id="CLU_378942_0_0_14"/>
<dbReference type="STRING" id="1276229.SSYRP_v1c04140"/>
<dbReference type="OrthoDB" id="9801912at2"/>
<dbReference type="GO" id="GO:0015833">
    <property type="term" value="P:peptide transport"/>
    <property type="evidence" value="ECO:0007669"/>
    <property type="project" value="TreeGrafter"/>
</dbReference>
<evidence type="ECO:0000256" key="1">
    <source>
        <dbReference type="ARBA" id="ARBA00004196"/>
    </source>
</evidence>
<evidence type="ECO:0000313" key="8">
    <source>
        <dbReference type="Proteomes" id="UP000013963"/>
    </source>
</evidence>
<name>R4U3L8_9MOLU</name>
<dbReference type="PROSITE" id="PS51257">
    <property type="entry name" value="PROKAR_LIPOPROTEIN"/>
    <property type="match status" value="1"/>
</dbReference>
<keyword evidence="4 5" id="KW-0732">Signal</keyword>
<dbReference type="Gene3D" id="3.10.105.10">
    <property type="entry name" value="Dipeptide-binding Protein, Domain 3"/>
    <property type="match status" value="1"/>
</dbReference>
<dbReference type="PATRIC" id="fig|1276229.3.peg.411"/>
<reference evidence="7 8" key="1">
    <citation type="journal article" date="2013" name="Genome Biol. Evol.">
        <title>Complete genomes of two dipteran-associated spiroplasmas provided insights into the origin, dynamics, and impacts of viral invasion in spiroplasma.</title>
        <authorList>
            <person name="Ku C."/>
            <person name="Lo W.S."/>
            <person name="Chen L.L."/>
            <person name="Kuo C.H."/>
        </authorList>
    </citation>
    <scope>NUCLEOTIDE SEQUENCE [LARGE SCALE GENOMIC DNA]</scope>
    <source>
        <strain evidence="7">EA-1</strain>
    </source>
</reference>
<dbReference type="EMBL" id="CP005078">
    <property type="protein sequence ID" value="AGM26007.1"/>
    <property type="molecule type" value="Genomic_DNA"/>
</dbReference>
<dbReference type="AlphaFoldDB" id="R4U3L8"/>
<evidence type="ECO:0000256" key="3">
    <source>
        <dbReference type="ARBA" id="ARBA00022448"/>
    </source>
</evidence>
<proteinExistence type="inferred from homology"/>
<sequence>MFKKKLAALASITALITVAPSVVSCAITMDYLANRTVDPTVFRSIFKKPVQSWSTASTNKVDDNKILADLVGTLVATDKYNRSYGDLAVQADKSSHLVGQTNADFTEWTYKISPEAKWFDYQGNYIRNVRATDLINTAKFVLFPKNLSETGGLWRTFIAGANEIWNYFGSSDYNGEDYIHDPIWAKLGMTVNADNTEITFHLAKSAYYFDTLMTYLAFAPLPEVALSQGYSYGTNYRNIWYSGAYLPKKYDPALEIVLEKNPNYRHQKLAYINKLVYTYLPTKDDSRERILFESGDVTEFVVASTDISGWNKYVGHDPASPIFSGASSILNPDPTTYIMQYNYSNANVVSPNAALRQEAIAASKALQSKAIREYLSTQLNRSKFVKFYSESYDTTETSSFLRNVYTARNFINNDGKDYAQYVEEEYANRLLGGDVDSARLEMRDGSDALFQNPLLVPDLDQLNAEIGNWLTANNLPNTVTLKLLMNGVTSLTINKFIENMIDTFNAHSPHIKIQADVSVDDNDYNTRQRKGDWDLAILGWSPDFADPSTYLQTMIIEGDLQATSGTARIFDGLKMTNHYAPEYQEAKDQLTNQYWKNLETTASEDFYNSFKDYNNLVAKSDEITRIAKNELDARYQSFAKAEFNSIYQDYLFLPLYVPNGSYQVKISYSMPRTAITVGYGSSKYKHWGLQMNRFLLNANERKFAEMRYQEQLEIIQKDYGAFREDY</sequence>
<dbReference type="PANTHER" id="PTHR30290">
    <property type="entry name" value="PERIPLASMIC BINDING COMPONENT OF ABC TRANSPORTER"/>
    <property type="match status" value="1"/>
</dbReference>
<dbReference type="PANTHER" id="PTHR30290:SF10">
    <property type="entry name" value="PERIPLASMIC OLIGOPEPTIDE-BINDING PROTEIN-RELATED"/>
    <property type="match status" value="1"/>
</dbReference>
<protein>
    <submittedName>
        <fullName evidence="7">Oligopeptide ABC transporter substrate-binding protein</fullName>
    </submittedName>
</protein>
<dbReference type="Pfam" id="PF00496">
    <property type="entry name" value="SBP_bac_5"/>
    <property type="match status" value="1"/>
</dbReference>
<dbReference type="SUPFAM" id="SSF53850">
    <property type="entry name" value="Periplasmic binding protein-like II"/>
    <property type="match status" value="1"/>
</dbReference>
<gene>
    <name evidence="7" type="primary">oppA</name>
    <name evidence="7" type="ORF">SSYRP_v1c04140</name>
</gene>
<dbReference type="GO" id="GO:1904680">
    <property type="term" value="F:peptide transmembrane transporter activity"/>
    <property type="evidence" value="ECO:0007669"/>
    <property type="project" value="TreeGrafter"/>
</dbReference>
<dbReference type="Proteomes" id="UP000013963">
    <property type="component" value="Chromosome"/>
</dbReference>
<feature type="signal peptide" evidence="5">
    <location>
        <begin position="1"/>
        <end position="25"/>
    </location>
</feature>
<dbReference type="GO" id="GO:0030313">
    <property type="term" value="C:cell envelope"/>
    <property type="evidence" value="ECO:0007669"/>
    <property type="project" value="UniProtKB-SubCell"/>
</dbReference>
<feature type="chain" id="PRO_5004380021" evidence="5">
    <location>
        <begin position="26"/>
        <end position="726"/>
    </location>
</feature>
<keyword evidence="3" id="KW-0813">Transport</keyword>
<dbReference type="RefSeq" id="WP_016340654.1">
    <property type="nucleotide sequence ID" value="NC_021284.1"/>
</dbReference>
<comment type="subcellular location">
    <subcellularLocation>
        <location evidence="1">Cell envelope</location>
    </subcellularLocation>
</comment>
<comment type="similarity">
    <text evidence="2">Belongs to the bacterial solute-binding protein 5 family.</text>
</comment>
<dbReference type="Gene3D" id="3.40.190.10">
    <property type="entry name" value="Periplasmic binding protein-like II"/>
    <property type="match status" value="1"/>
</dbReference>
<keyword evidence="8" id="KW-1185">Reference proteome</keyword>
<feature type="domain" description="Solute-binding protein family 5" evidence="6">
    <location>
        <begin position="100"/>
        <end position="407"/>
    </location>
</feature>
<dbReference type="KEGG" id="ssyr:SSYRP_v1c04140"/>
<accession>R4U3L8</accession>
<evidence type="ECO:0000259" key="6">
    <source>
        <dbReference type="Pfam" id="PF00496"/>
    </source>
</evidence>
<organism evidence="7 8">
    <name type="scientific">Spiroplasma syrphidicola EA-1</name>
    <dbReference type="NCBI Taxonomy" id="1276229"/>
    <lineage>
        <taxon>Bacteria</taxon>
        <taxon>Bacillati</taxon>
        <taxon>Mycoplasmatota</taxon>
        <taxon>Mollicutes</taxon>
        <taxon>Entomoplasmatales</taxon>
        <taxon>Spiroplasmataceae</taxon>
        <taxon>Spiroplasma</taxon>
    </lineage>
</organism>
<dbReference type="InterPro" id="IPR039424">
    <property type="entry name" value="SBP_5"/>
</dbReference>
<evidence type="ECO:0000313" key="7">
    <source>
        <dbReference type="EMBL" id="AGM26007.1"/>
    </source>
</evidence>
<evidence type="ECO:0000256" key="5">
    <source>
        <dbReference type="SAM" id="SignalP"/>
    </source>
</evidence>
<dbReference type="InterPro" id="IPR000914">
    <property type="entry name" value="SBP_5_dom"/>
</dbReference>
<dbReference type="eggNOG" id="COG4166">
    <property type="taxonomic scope" value="Bacteria"/>
</dbReference>